<accession>A0A1V3SND4</accession>
<evidence type="ECO:0000313" key="2">
    <source>
        <dbReference type="Proteomes" id="UP000283829"/>
    </source>
</evidence>
<reference evidence="1 2" key="1">
    <citation type="submission" date="2017-09" db="EMBL/GenBank/DDBJ databases">
        <title>Phenotypic and genotypic characterization of Colombian isolates of Neisseria meningitidis recovered from invasive disease.</title>
        <authorList>
            <person name="Duarte C."/>
            <person name="Gabastou J.M."/>
            <person name="Moreno J."/>
        </authorList>
    </citation>
    <scope>NUCLEOTIDE SEQUENCE [LARGE SCALE GENOMIC DNA]</scope>
    <source>
        <strain evidence="1 2">INS-Nm1124</strain>
    </source>
</reference>
<comment type="caution">
    <text evidence="1">The sequence shown here is derived from an EMBL/GenBank/DDBJ whole genome shotgun (WGS) entry which is preliminary data.</text>
</comment>
<evidence type="ECO:0000313" key="1">
    <source>
        <dbReference type="EMBL" id="RQJ68775.1"/>
    </source>
</evidence>
<dbReference type="AlphaFoldDB" id="A0A1V3SND4"/>
<sequence>MLGRHFQRAGCFSIFCSFGFSFAETLLPSKAPFSDDLSVFSAHRLCESVIDFDVSLRLTALSLTLSHRERGRVAVASLFAA</sequence>
<protein>
    <submittedName>
        <fullName evidence="1">Uncharacterized protein</fullName>
    </submittedName>
</protein>
<name>A0A1V3SND4_NEIME</name>
<dbReference type="EMBL" id="NWXB01000001">
    <property type="protein sequence ID" value="RQJ68775.1"/>
    <property type="molecule type" value="Genomic_DNA"/>
</dbReference>
<gene>
    <name evidence="1" type="ORF">COI09_00665</name>
</gene>
<organism evidence="1 2">
    <name type="scientific">Neisseria meningitidis</name>
    <dbReference type="NCBI Taxonomy" id="487"/>
    <lineage>
        <taxon>Bacteria</taxon>
        <taxon>Pseudomonadati</taxon>
        <taxon>Pseudomonadota</taxon>
        <taxon>Betaproteobacteria</taxon>
        <taxon>Neisseriales</taxon>
        <taxon>Neisseriaceae</taxon>
        <taxon>Neisseria</taxon>
    </lineage>
</organism>
<proteinExistence type="predicted"/>
<dbReference type="Proteomes" id="UP000283829">
    <property type="component" value="Unassembled WGS sequence"/>
</dbReference>